<dbReference type="Gene3D" id="2.40.50.100">
    <property type="match status" value="1"/>
</dbReference>
<dbReference type="SUPFAM" id="SSF111369">
    <property type="entry name" value="HlyD-like secretion proteins"/>
    <property type="match status" value="1"/>
</dbReference>
<dbReference type="PANTHER" id="PTHR30469:SF15">
    <property type="entry name" value="HLYD FAMILY OF SECRETION PROTEINS"/>
    <property type="match status" value="1"/>
</dbReference>
<reference evidence="1 2" key="1">
    <citation type="submission" date="2016-10" db="EMBL/GenBank/DDBJ databases">
        <authorList>
            <person name="de Groot N.N."/>
        </authorList>
    </citation>
    <scope>NUCLEOTIDE SEQUENCE [LARGE SCALE GENOMIC DNA]</scope>
    <source>
        <strain evidence="1 2">DSM 25383</strain>
    </source>
</reference>
<dbReference type="GO" id="GO:1990281">
    <property type="term" value="C:efflux pump complex"/>
    <property type="evidence" value="ECO:0007669"/>
    <property type="project" value="TreeGrafter"/>
</dbReference>
<dbReference type="Proteomes" id="UP000183253">
    <property type="component" value="Unassembled WGS sequence"/>
</dbReference>
<dbReference type="STRING" id="1033731.SAMN05444145_103112"/>
<sequence length="374" mass="41217">MQAALAAFILIAAFGVYRYMVVTKPVAEKNKAKKSVVHVRADTVALRDYDVAYSCFAKVHAGATVRLSSEVSARIVAGPVALREGTSFRKGDLLVRLYDDDARASLMAARSRYMSLLSQQLSDLAVDFPQEADKWSAFFNRLSVDEDLPPLPAVNSAKEKVYLAVRNVISEYYGVRQAEINLRKYAVYAPFDGVFSTVSKEVGAIASVGGEIATITQTDRLELEAGVEPDYVRYFSCGSAVTVEDERGGFRGTVARIAPFVDENTQRVKVYIRVETPGRNLISGQLYRVRIAAARLREVVRLPREALFADDTVYACVDGRLRARPAEVVYVDEDYAYLRGLEPGTLVVAESLVNPSDGMEIGLLEGRRASDKTE</sequence>
<name>A0A1H4ATA7_9BACT</name>
<accession>A0A1H4ATA7</accession>
<organism evidence="1 2">
    <name type="scientific">Alistipes timonensis JC136</name>
    <dbReference type="NCBI Taxonomy" id="1033731"/>
    <lineage>
        <taxon>Bacteria</taxon>
        <taxon>Pseudomonadati</taxon>
        <taxon>Bacteroidota</taxon>
        <taxon>Bacteroidia</taxon>
        <taxon>Bacteroidales</taxon>
        <taxon>Rikenellaceae</taxon>
        <taxon>Alistipes</taxon>
    </lineage>
</organism>
<dbReference type="EMBL" id="FNRI01000003">
    <property type="protein sequence ID" value="SEA39007.1"/>
    <property type="molecule type" value="Genomic_DNA"/>
</dbReference>
<dbReference type="PANTHER" id="PTHR30469">
    <property type="entry name" value="MULTIDRUG RESISTANCE PROTEIN MDTA"/>
    <property type="match status" value="1"/>
</dbReference>
<gene>
    <name evidence="1" type="ORF">SAMN05444145_103112</name>
</gene>
<dbReference type="Gene3D" id="2.40.30.170">
    <property type="match status" value="1"/>
</dbReference>
<evidence type="ECO:0000313" key="1">
    <source>
        <dbReference type="EMBL" id="SEA39007.1"/>
    </source>
</evidence>
<dbReference type="GO" id="GO:0015562">
    <property type="term" value="F:efflux transmembrane transporter activity"/>
    <property type="evidence" value="ECO:0007669"/>
    <property type="project" value="TreeGrafter"/>
</dbReference>
<keyword evidence="2" id="KW-1185">Reference proteome</keyword>
<dbReference type="Gene3D" id="2.40.420.20">
    <property type="match status" value="1"/>
</dbReference>
<protein>
    <submittedName>
        <fullName evidence="1">RND family efflux transporter, MFP subunit</fullName>
    </submittedName>
</protein>
<evidence type="ECO:0000313" key="2">
    <source>
        <dbReference type="Proteomes" id="UP000183253"/>
    </source>
</evidence>
<dbReference type="AlphaFoldDB" id="A0A1H4ATA7"/>
<proteinExistence type="predicted"/>
<dbReference type="Gene3D" id="1.10.287.470">
    <property type="entry name" value="Helix hairpin bin"/>
    <property type="match status" value="1"/>
</dbReference>